<feature type="chain" id="PRO_5003688737" evidence="1">
    <location>
        <begin position="22"/>
        <end position="59"/>
    </location>
</feature>
<feature type="non-terminal residue" evidence="2">
    <location>
        <position position="1"/>
    </location>
</feature>
<evidence type="ECO:0000313" key="2">
    <source>
        <dbReference type="EMBL" id="BAM20436.1"/>
    </source>
</evidence>
<feature type="signal peptide" evidence="1">
    <location>
        <begin position="1"/>
        <end position="21"/>
    </location>
</feature>
<organism evidence="2">
    <name type="scientific">Papilio polytes</name>
    <name type="common">Common mormon</name>
    <name type="synonym">Swallowtail butterfly</name>
    <dbReference type="NCBI Taxonomy" id="76194"/>
    <lineage>
        <taxon>Eukaryota</taxon>
        <taxon>Metazoa</taxon>
        <taxon>Ecdysozoa</taxon>
        <taxon>Arthropoda</taxon>
        <taxon>Hexapoda</taxon>
        <taxon>Insecta</taxon>
        <taxon>Pterygota</taxon>
        <taxon>Neoptera</taxon>
        <taxon>Endopterygota</taxon>
        <taxon>Lepidoptera</taxon>
        <taxon>Glossata</taxon>
        <taxon>Ditrysia</taxon>
        <taxon>Papilionoidea</taxon>
        <taxon>Papilionidae</taxon>
        <taxon>Papilioninae</taxon>
        <taxon>Papilio</taxon>
    </lineage>
</organism>
<keyword evidence="1" id="KW-0732">Signal</keyword>
<accession>I4DR96</accession>
<reference evidence="2" key="1">
    <citation type="journal article" date="2012" name="BMC Biol.">
        <title>Comprehensive microarray-based analysis for stage-specific larval camouflage pattern-associated genes in the swallowtail butterfly, Papilio xuthus.</title>
        <authorList>
            <person name="Futahashi R."/>
            <person name="Shirataki H."/>
            <person name="Narita T."/>
            <person name="Mita K."/>
            <person name="Fujiwara H."/>
        </authorList>
    </citation>
    <scope>NUCLEOTIDE SEQUENCE</scope>
    <source>
        <tissue evidence="2">Epidermis</tissue>
    </source>
</reference>
<sequence>NQLHHLPSLILLYFICPSTRAPGYLVYSVPVTESYRDLSLYDASTPLPHPQFEVHPCST</sequence>
<dbReference type="AlphaFoldDB" id="I4DR96"/>
<evidence type="ECO:0000256" key="1">
    <source>
        <dbReference type="SAM" id="SignalP"/>
    </source>
</evidence>
<dbReference type="EMBL" id="AK405023">
    <property type="protein sequence ID" value="BAM20436.1"/>
    <property type="molecule type" value="mRNA"/>
</dbReference>
<protein>
    <submittedName>
        <fullName evidence="2">Uncharacterized protein</fullName>
    </submittedName>
</protein>
<name>I4DR96_PAPPL</name>
<proteinExistence type="evidence at transcript level"/>